<proteinExistence type="predicted"/>
<feature type="chain" id="PRO_5041290957" evidence="2">
    <location>
        <begin position="19"/>
        <end position="267"/>
    </location>
</feature>
<feature type="compositionally biased region" description="Basic and acidic residues" evidence="1">
    <location>
        <begin position="26"/>
        <end position="39"/>
    </location>
</feature>
<keyword evidence="2" id="KW-0732">Signal</keyword>
<dbReference type="InterPro" id="IPR051077">
    <property type="entry name" value="Ca-dependent_lectin"/>
</dbReference>
<dbReference type="Proteomes" id="UP001174909">
    <property type="component" value="Unassembled WGS sequence"/>
</dbReference>
<evidence type="ECO:0000256" key="2">
    <source>
        <dbReference type="SAM" id="SignalP"/>
    </source>
</evidence>
<protein>
    <submittedName>
        <fullName evidence="3">Short-chain collagen C4</fullName>
    </submittedName>
</protein>
<feature type="region of interest" description="Disordered" evidence="1">
    <location>
        <begin position="22"/>
        <end position="97"/>
    </location>
</feature>
<gene>
    <name evidence="3" type="ORF">GBAR_LOCUS25051</name>
</gene>
<evidence type="ECO:0000256" key="1">
    <source>
        <dbReference type="SAM" id="MobiDB-lite"/>
    </source>
</evidence>
<sequence>MRPFLFLITLFTFALVKAEAVPSGKEVTKRQAESGDSNERLPPFIELLRGRDGRDGRDGEPGPKGSPGATAEKGDTGPQGPPGPSSGGVTYIRWGRTTCPNTPGTERVYSGRAAGTSYNVQGGTSDYLCLPDTPEYSTYRPGVQGYSPIHGAEYETNHATLPIPGVHEHNVPCAICLNSQRKAVLTIPARFTCPSSWTLEYNGYLMTARHSYRRTALACVDKNAEKVPGEAANTNGALFYNIEATCNGILCPPYDPEKELTCAVCTK</sequence>
<name>A0AA35TBH4_GEOBA</name>
<dbReference type="AlphaFoldDB" id="A0AA35TBH4"/>
<organism evidence="3 4">
    <name type="scientific">Geodia barretti</name>
    <name type="common">Barrett's horny sponge</name>
    <dbReference type="NCBI Taxonomy" id="519541"/>
    <lineage>
        <taxon>Eukaryota</taxon>
        <taxon>Metazoa</taxon>
        <taxon>Porifera</taxon>
        <taxon>Demospongiae</taxon>
        <taxon>Heteroscleromorpha</taxon>
        <taxon>Tetractinellida</taxon>
        <taxon>Astrophorina</taxon>
        <taxon>Geodiidae</taxon>
        <taxon>Geodia</taxon>
    </lineage>
</organism>
<dbReference type="GO" id="GO:0005581">
    <property type="term" value="C:collagen trimer"/>
    <property type="evidence" value="ECO:0007669"/>
    <property type="project" value="UniProtKB-KW"/>
</dbReference>
<feature type="signal peptide" evidence="2">
    <location>
        <begin position="1"/>
        <end position="18"/>
    </location>
</feature>
<keyword evidence="3" id="KW-0176">Collagen</keyword>
<evidence type="ECO:0000313" key="3">
    <source>
        <dbReference type="EMBL" id="CAI8045260.1"/>
    </source>
</evidence>
<dbReference type="GO" id="GO:0005615">
    <property type="term" value="C:extracellular space"/>
    <property type="evidence" value="ECO:0007669"/>
    <property type="project" value="TreeGrafter"/>
</dbReference>
<comment type="caution">
    <text evidence="3">The sequence shown here is derived from an EMBL/GenBank/DDBJ whole genome shotgun (WGS) entry which is preliminary data.</text>
</comment>
<keyword evidence="4" id="KW-1185">Reference proteome</keyword>
<dbReference type="PANTHER" id="PTHR24024">
    <property type="entry name" value="PULMONARY SURFACTANT-ASSOCIATED PROTEIN A"/>
    <property type="match status" value="1"/>
</dbReference>
<dbReference type="PANTHER" id="PTHR24024:SF18">
    <property type="entry name" value="SHORT-CHAIN COLLAGEN C4-LIKE"/>
    <property type="match status" value="1"/>
</dbReference>
<reference evidence="3" key="1">
    <citation type="submission" date="2023-03" db="EMBL/GenBank/DDBJ databases">
        <authorList>
            <person name="Steffen K."/>
            <person name="Cardenas P."/>
        </authorList>
    </citation>
    <scope>NUCLEOTIDE SEQUENCE</scope>
</reference>
<feature type="compositionally biased region" description="Basic and acidic residues" evidence="1">
    <location>
        <begin position="48"/>
        <end position="61"/>
    </location>
</feature>
<accession>A0AA35TBH4</accession>
<dbReference type="EMBL" id="CASHTH010003461">
    <property type="protein sequence ID" value="CAI8045260.1"/>
    <property type="molecule type" value="Genomic_DNA"/>
</dbReference>
<evidence type="ECO:0000313" key="4">
    <source>
        <dbReference type="Proteomes" id="UP001174909"/>
    </source>
</evidence>